<organism evidence="2 3">
    <name type="scientific">Cryoendolithus antarcticus</name>
    <dbReference type="NCBI Taxonomy" id="1507870"/>
    <lineage>
        <taxon>Eukaryota</taxon>
        <taxon>Fungi</taxon>
        <taxon>Dikarya</taxon>
        <taxon>Ascomycota</taxon>
        <taxon>Pezizomycotina</taxon>
        <taxon>Dothideomycetes</taxon>
        <taxon>Dothideomycetidae</taxon>
        <taxon>Cladosporiales</taxon>
        <taxon>Cladosporiaceae</taxon>
        <taxon>Cryoendolithus</taxon>
    </lineage>
</organism>
<evidence type="ECO:0000313" key="2">
    <source>
        <dbReference type="EMBL" id="OQN96761.1"/>
    </source>
</evidence>
<keyword evidence="3" id="KW-1185">Reference proteome</keyword>
<dbReference type="OrthoDB" id="3647450at2759"/>
<sequence>MASQSSMLNDFVGLPVVISDWDAMTTASTPPSVRQQHSRQSSRASTSSTTSVTSPSSTANNIVAQGQQWSTGFNSFTEDLWSRMTSGMKKKLREAAVEVLKKTDEHCPEAVGERMEWMYDGDARFLD</sequence>
<dbReference type="InParanoid" id="A0A1V8SD74"/>
<accession>A0A1V8SD74</accession>
<comment type="caution">
    <text evidence="2">The sequence shown here is derived from an EMBL/GenBank/DDBJ whole genome shotgun (WGS) entry which is preliminary data.</text>
</comment>
<gene>
    <name evidence="2" type="ORF">B0A48_17185</name>
</gene>
<evidence type="ECO:0000256" key="1">
    <source>
        <dbReference type="SAM" id="MobiDB-lite"/>
    </source>
</evidence>
<evidence type="ECO:0000313" key="3">
    <source>
        <dbReference type="Proteomes" id="UP000192596"/>
    </source>
</evidence>
<feature type="compositionally biased region" description="Low complexity" evidence="1">
    <location>
        <begin position="30"/>
        <end position="59"/>
    </location>
</feature>
<protein>
    <submittedName>
        <fullName evidence="2">Uncharacterized protein</fullName>
    </submittedName>
</protein>
<proteinExistence type="predicted"/>
<reference evidence="3" key="1">
    <citation type="submission" date="2017-03" db="EMBL/GenBank/DDBJ databases">
        <title>Genomes of endolithic fungi from Antarctica.</title>
        <authorList>
            <person name="Coleine C."/>
            <person name="Masonjones S."/>
            <person name="Stajich J.E."/>
        </authorList>
    </citation>
    <scope>NUCLEOTIDE SEQUENCE [LARGE SCALE GENOMIC DNA]</scope>
    <source>
        <strain evidence="3">CCFEE 5527</strain>
    </source>
</reference>
<dbReference type="EMBL" id="NAJO01000062">
    <property type="protein sequence ID" value="OQN96761.1"/>
    <property type="molecule type" value="Genomic_DNA"/>
</dbReference>
<dbReference type="AlphaFoldDB" id="A0A1V8SD74"/>
<feature type="region of interest" description="Disordered" evidence="1">
    <location>
        <begin position="26"/>
        <end position="65"/>
    </location>
</feature>
<dbReference type="Proteomes" id="UP000192596">
    <property type="component" value="Unassembled WGS sequence"/>
</dbReference>
<name>A0A1V8SD74_9PEZI</name>